<evidence type="ECO:0000259" key="1">
    <source>
        <dbReference type="PROSITE" id="PS51186"/>
    </source>
</evidence>
<keyword evidence="3" id="KW-1185">Reference proteome</keyword>
<dbReference type="InterPro" id="IPR000182">
    <property type="entry name" value="GNAT_dom"/>
</dbReference>
<dbReference type="PROSITE" id="PS51186">
    <property type="entry name" value="GNAT"/>
    <property type="match status" value="1"/>
</dbReference>
<protein>
    <submittedName>
        <fullName evidence="2">GNAT family N-acetyltransferase</fullName>
    </submittedName>
</protein>
<dbReference type="Proteomes" id="UP001222800">
    <property type="component" value="Chromosome"/>
</dbReference>
<dbReference type="SUPFAM" id="SSF55729">
    <property type="entry name" value="Acyl-CoA N-acyltransferases (Nat)"/>
    <property type="match status" value="1"/>
</dbReference>
<organism evidence="2 3">
    <name type="scientific">Tepidibacter hydrothermalis</name>
    <dbReference type="NCBI Taxonomy" id="3036126"/>
    <lineage>
        <taxon>Bacteria</taxon>
        <taxon>Bacillati</taxon>
        <taxon>Bacillota</taxon>
        <taxon>Clostridia</taxon>
        <taxon>Peptostreptococcales</taxon>
        <taxon>Peptostreptococcaceae</taxon>
        <taxon>Tepidibacter</taxon>
    </lineage>
</organism>
<evidence type="ECO:0000313" key="2">
    <source>
        <dbReference type="EMBL" id="WFD10770.1"/>
    </source>
</evidence>
<dbReference type="Gene3D" id="3.40.630.30">
    <property type="match status" value="1"/>
</dbReference>
<evidence type="ECO:0000313" key="3">
    <source>
        <dbReference type="Proteomes" id="UP001222800"/>
    </source>
</evidence>
<dbReference type="Pfam" id="PF00583">
    <property type="entry name" value="Acetyltransf_1"/>
    <property type="match status" value="1"/>
</dbReference>
<accession>A0ABY8EIL7</accession>
<reference evidence="2 3" key="1">
    <citation type="submission" date="2023-03" db="EMBL/GenBank/DDBJ databases">
        <title>Complete genome sequence of Tepidibacter sp. SWIR-1, isolated from a deep-sea hydrothermal vent.</title>
        <authorList>
            <person name="Li X."/>
        </authorList>
    </citation>
    <scope>NUCLEOTIDE SEQUENCE [LARGE SCALE GENOMIC DNA]</scope>
    <source>
        <strain evidence="2 3">SWIR-1</strain>
    </source>
</reference>
<feature type="domain" description="N-acetyltransferase" evidence="1">
    <location>
        <begin position="5"/>
        <end position="159"/>
    </location>
</feature>
<proteinExistence type="predicted"/>
<dbReference type="InterPro" id="IPR016181">
    <property type="entry name" value="Acyl_CoA_acyltransferase"/>
</dbReference>
<dbReference type="EMBL" id="CP120733">
    <property type="protein sequence ID" value="WFD10770.1"/>
    <property type="molecule type" value="Genomic_DNA"/>
</dbReference>
<name>A0ABY8EIL7_9FIRM</name>
<dbReference type="RefSeq" id="WP_277732737.1">
    <property type="nucleotide sequence ID" value="NZ_CP120733.1"/>
</dbReference>
<dbReference type="CDD" id="cd04301">
    <property type="entry name" value="NAT_SF"/>
    <property type="match status" value="1"/>
</dbReference>
<gene>
    <name evidence="2" type="ORF">P4S50_01455</name>
</gene>
<sequence>MDEQIVVKEASIEDSSQIHNLWKKLSYDHFKKDEYLDKEINIDHVTQAMYEDIIKNPTCKIFAAFDEDKIVGYIETWIKQPGDDFYIDKYAYILHCYIDKESRGLKIANKLYYAMENFVKKQGIKYIHADVYEHNKKFKNALRYHGLETYRTRLIKQIDQD</sequence>